<dbReference type="Gene3D" id="3.40.630.30">
    <property type="match status" value="1"/>
</dbReference>
<evidence type="ECO:0000256" key="6">
    <source>
        <dbReference type="ARBA" id="ARBA00023315"/>
    </source>
</evidence>
<evidence type="ECO:0000256" key="7">
    <source>
        <dbReference type="ARBA" id="ARBA00048924"/>
    </source>
</evidence>
<evidence type="ECO:0000256" key="5">
    <source>
        <dbReference type="ARBA" id="ARBA00022679"/>
    </source>
</evidence>
<sequence>MITMAPWVMTSNPSTDSQEDYCFRKPNKEDGLRVHELIDSCPPLDTNSSYCNFLQTTHFRDTCVVVEREGKVVAFTSAYKRPDSDDTLFVWQVAVSASERGQGLGLQMLNELLSRECTRNVRFLETTITDDNKGSWALFDKLNSQSCLRGEVTTFLDKHKHFSNAHDSEYLYRIQLRK</sequence>
<evidence type="ECO:0000313" key="10">
    <source>
        <dbReference type="EMBL" id="UTV29571.1"/>
    </source>
</evidence>
<name>A0ABY5GK63_9GAMM</name>
<dbReference type="InterPro" id="IPR012772">
    <property type="entry name" value="Ectoine_EctA"/>
</dbReference>
<keyword evidence="5 8" id="KW-0808">Transferase</keyword>
<feature type="domain" description="N-acetyltransferase" evidence="9">
    <location>
        <begin position="21"/>
        <end position="177"/>
    </location>
</feature>
<dbReference type="SUPFAM" id="SSF55729">
    <property type="entry name" value="Acyl-CoA N-acyltransferases (Nat)"/>
    <property type="match status" value="1"/>
</dbReference>
<evidence type="ECO:0000313" key="11">
    <source>
        <dbReference type="Proteomes" id="UP001057998"/>
    </source>
</evidence>
<evidence type="ECO:0000256" key="4">
    <source>
        <dbReference type="ARBA" id="ARBA00017935"/>
    </source>
</evidence>
<comment type="function">
    <text evidence="8">Catalyzes the acetylation of L-2,4-diaminobutyrate (DABA) to gamma-N-acetyl-alpha,gamma-diaminobutyric acid (ADABA) with acetyl coenzyme A.</text>
</comment>
<proteinExistence type="inferred from homology"/>
<evidence type="ECO:0000259" key="9">
    <source>
        <dbReference type="PROSITE" id="PS51186"/>
    </source>
</evidence>
<dbReference type="NCBIfam" id="TIGR02406">
    <property type="entry name" value="ectoine_EctA"/>
    <property type="match status" value="1"/>
</dbReference>
<dbReference type="EMBL" id="CP101509">
    <property type="protein sequence ID" value="UTV29571.1"/>
    <property type="molecule type" value="Genomic_DNA"/>
</dbReference>
<dbReference type="InterPro" id="IPR000182">
    <property type="entry name" value="GNAT_dom"/>
</dbReference>
<dbReference type="InterPro" id="IPR016181">
    <property type="entry name" value="Acyl_CoA_acyltransferase"/>
</dbReference>
<dbReference type="EC" id="2.3.1.178" evidence="3 8"/>
<dbReference type="Proteomes" id="UP001057998">
    <property type="component" value="Chromosome 2"/>
</dbReference>
<dbReference type="RefSeq" id="WP_255390889.1">
    <property type="nucleotide sequence ID" value="NZ_CP101509.1"/>
</dbReference>
<dbReference type="PROSITE" id="PS51186">
    <property type="entry name" value="GNAT"/>
    <property type="match status" value="1"/>
</dbReference>
<evidence type="ECO:0000256" key="3">
    <source>
        <dbReference type="ARBA" id="ARBA00012355"/>
    </source>
</evidence>
<comment type="pathway">
    <text evidence="1 8">Amine and polyamine biosynthesis; ectoine biosynthesis; L-ectoine from L-aspartate 4-semialdehyde: step 2/3.</text>
</comment>
<evidence type="ECO:0000256" key="2">
    <source>
        <dbReference type="ARBA" id="ARBA00010712"/>
    </source>
</evidence>
<dbReference type="CDD" id="cd04301">
    <property type="entry name" value="NAT_SF"/>
    <property type="match status" value="1"/>
</dbReference>
<protein>
    <recommendedName>
        <fullName evidence="4 8">L-2,4-diaminobutyric acid acetyltransferase</fullName>
        <shortName evidence="8">DABA acetyltransferase</shortName>
        <ecNumber evidence="3 8">2.3.1.178</ecNumber>
    </recommendedName>
</protein>
<comment type="catalytic activity">
    <reaction evidence="7 8">
        <text>L-2,4-diaminobutanoate + acetyl-CoA = (2S)-4-acetamido-2-aminobutanoate + CoA + H(+)</text>
        <dbReference type="Rhea" id="RHEA:16901"/>
        <dbReference type="ChEBI" id="CHEBI:15378"/>
        <dbReference type="ChEBI" id="CHEBI:57287"/>
        <dbReference type="ChEBI" id="CHEBI:57288"/>
        <dbReference type="ChEBI" id="CHEBI:58761"/>
        <dbReference type="ChEBI" id="CHEBI:58929"/>
        <dbReference type="EC" id="2.3.1.178"/>
    </reaction>
</comment>
<comment type="similarity">
    <text evidence="2 8">Belongs to the acetyltransferase family. EctA subfamily.</text>
</comment>
<keyword evidence="6 8" id="KW-0012">Acyltransferase</keyword>
<keyword evidence="11" id="KW-1185">Reference proteome</keyword>
<dbReference type="GO" id="GO:0033816">
    <property type="term" value="F:diaminobutyrate acetyltransferase activity"/>
    <property type="evidence" value="ECO:0007669"/>
    <property type="project" value="UniProtKB-EC"/>
</dbReference>
<dbReference type="Pfam" id="PF00583">
    <property type="entry name" value="Acetyltransf_1"/>
    <property type="match status" value="1"/>
</dbReference>
<evidence type="ECO:0000256" key="1">
    <source>
        <dbReference type="ARBA" id="ARBA00004978"/>
    </source>
</evidence>
<accession>A0ABY5GK63</accession>
<evidence type="ECO:0000256" key="8">
    <source>
        <dbReference type="RuleBase" id="RU365045"/>
    </source>
</evidence>
<gene>
    <name evidence="8 10" type="primary">ectA</name>
    <name evidence="10" type="ORF">NNL38_21385</name>
</gene>
<reference evidence="10" key="1">
    <citation type="submission" date="2022-07" db="EMBL/GenBank/DDBJ databases">
        <title>Genome sequencing of Photobacterium atrarenae GJH2-4.</title>
        <authorList>
            <person name="Park S.-J."/>
        </authorList>
    </citation>
    <scope>NUCLEOTIDE SEQUENCE</scope>
    <source>
        <strain evidence="10">GJH2-4</strain>
    </source>
</reference>
<organism evidence="10 11">
    <name type="scientific">Photobacterium atrarenae</name>
    <dbReference type="NCBI Taxonomy" id="865757"/>
    <lineage>
        <taxon>Bacteria</taxon>
        <taxon>Pseudomonadati</taxon>
        <taxon>Pseudomonadota</taxon>
        <taxon>Gammaproteobacteria</taxon>
        <taxon>Vibrionales</taxon>
        <taxon>Vibrionaceae</taxon>
        <taxon>Photobacterium</taxon>
    </lineage>
</organism>